<organism evidence="1">
    <name type="scientific">Fagus sylvatica</name>
    <name type="common">Beechnut</name>
    <dbReference type="NCBI Taxonomy" id="28930"/>
    <lineage>
        <taxon>Eukaryota</taxon>
        <taxon>Viridiplantae</taxon>
        <taxon>Streptophyta</taxon>
        <taxon>Embryophyta</taxon>
        <taxon>Tracheophyta</taxon>
        <taxon>Spermatophyta</taxon>
        <taxon>Magnoliopsida</taxon>
        <taxon>eudicotyledons</taxon>
        <taxon>Gunneridae</taxon>
        <taxon>Pentapetalae</taxon>
        <taxon>rosids</taxon>
        <taxon>fabids</taxon>
        <taxon>Fagales</taxon>
        <taxon>Fagaceae</taxon>
        <taxon>Fagus</taxon>
    </lineage>
</organism>
<gene>
    <name evidence="1" type="ORF">FSB_LOCUS16566</name>
</gene>
<protein>
    <submittedName>
        <fullName evidence="1">Uncharacterized protein</fullName>
    </submittedName>
</protein>
<reference evidence="1" key="1">
    <citation type="submission" date="2018-02" db="EMBL/GenBank/DDBJ databases">
        <authorList>
            <person name="Cohen D.B."/>
            <person name="Kent A.D."/>
        </authorList>
    </citation>
    <scope>NUCLEOTIDE SEQUENCE</scope>
</reference>
<sequence>MMAKKKNYGRLAKYVNTPEAMAAFRCHYSIPNEIKPGNSPVIGWSIPVIFERRTTVSAKTFPACRKVENIKVTQSVLENQPAPHHDIKYITGFNLKGILPPRPSTDGTETVPPAKHQQWKTKAPSHPLRSNAALLPIGDGIEPRVGSSLCQVACLPVDMEEWKRSSNQEVIDNLH</sequence>
<proteinExistence type="predicted"/>
<name>A0A2N9FPL1_FAGSY</name>
<dbReference type="AlphaFoldDB" id="A0A2N9FPL1"/>
<dbReference type="EMBL" id="OIVN01001012">
    <property type="protein sequence ID" value="SPC88684.1"/>
    <property type="molecule type" value="Genomic_DNA"/>
</dbReference>
<accession>A0A2N9FPL1</accession>
<evidence type="ECO:0000313" key="1">
    <source>
        <dbReference type="EMBL" id="SPC88684.1"/>
    </source>
</evidence>